<evidence type="ECO:0000313" key="2">
    <source>
        <dbReference type="Proteomes" id="UP000238350"/>
    </source>
</evidence>
<dbReference type="AlphaFoldDB" id="A0A2T0FNP6"/>
<name>A0A2T0FNP6_9ASCO</name>
<gene>
    <name evidence="1" type="ORF">B9G98_04233</name>
</gene>
<accession>A0A2T0FNP6</accession>
<comment type="caution">
    <text evidence="1">The sequence shown here is derived from an EMBL/GenBank/DDBJ whole genome shotgun (WGS) entry which is preliminary data.</text>
</comment>
<protein>
    <recommendedName>
        <fullName evidence="3">Phosphatidylglycerol/phosphatidylinositol transfer protein</fullName>
    </recommendedName>
</protein>
<keyword evidence="2" id="KW-1185">Reference proteome</keyword>
<dbReference type="GeneID" id="36517981"/>
<dbReference type="RefSeq" id="XP_024666558.1">
    <property type="nucleotide sequence ID" value="XM_024810790.1"/>
</dbReference>
<dbReference type="EMBL" id="NDIQ01000022">
    <property type="protein sequence ID" value="PRT56613.1"/>
    <property type="molecule type" value="Genomic_DNA"/>
</dbReference>
<proteinExistence type="predicted"/>
<evidence type="ECO:0008006" key="3">
    <source>
        <dbReference type="Google" id="ProtNLM"/>
    </source>
</evidence>
<dbReference type="Proteomes" id="UP000238350">
    <property type="component" value="Unassembled WGS sequence"/>
</dbReference>
<evidence type="ECO:0000313" key="1">
    <source>
        <dbReference type="EMBL" id="PRT56613.1"/>
    </source>
</evidence>
<reference evidence="1 2" key="1">
    <citation type="submission" date="2017-04" db="EMBL/GenBank/DDBJ databases">
        <title>Genome sequencing of [Candida] sorbophila.</title>
        <authorList>
            <person name="Ahn J.O."/>
        </authorList>
    </citation>
    <scope>NUCLEOTIDE SEQUENCE [LARGE SCALE GENOMIC DNA]</scope>
    <source>
        <strain evidence="1 2">DS02</strain>
    </source>
</reference>
<sequence length="175" mass="19073">MRFLWLIPAVLALKGPQSIDELVAMAFKNGEAPPFVPLPGNAIISIASNDTASLKLNQLEIQPYPLKPGIVDFSFQHSLTKSIPPGSKLLLSSWTGTDKTFEGSVDLCAYLPYAQLPCPIAPYKAMTDMLQRLQVPNEVKTERVSFVGKAVTANDELIAHFAAIIDLHSSSHDEL</sequence>
<organism evidence="1 2">
    <name type="scientific">Wickerhamiella sorbophila</name>
    <dbReference type="NCBI Taxonomy" id="45607"/>
    <lineage>
        <taxon>Eukaryota</taxon>
        <taxon>Fungi</taxon>
        <taxon>Dikarya</taxon>
        <taxon>Ascomycota</taxon>
        <taxon>Saccharomycotina</taxon>
        <taxon>Dipodascomycetes</taxon>
        <taxon>Dipodascales</taxon>
        <taxon>Trichomonascaceae</taxon>
        <taxon>Wickerhamiella</taxon>
    </lineage>
</organism>